<name>A0A7S4VQ11_9DINO</name>
<feature type="compositionally biased region" description="Low complexity" evidence="1">
    <location>
        <begin position="329"/>
        <end position="343"/>
    </location>
</feature>
<feature type="region of interest" description="Disordered" evidence="1">
    <location>
        <begin position="68"/>
        <end position="145"/>
    </location>
</feature>
<feature type="compositionally biased region" description="Low complexity" evidence="1">
    <location>
        <begin position="501"/>
        <end position="513"/>
    </location>
</feature>
<feature type="compositionally biased region" description="Low complexity" evidence="1">
    <location>
        <begin position="256"/>
        <end position="273"/>
    </location>
</feature>
<keyword evidence="2" id="KW-0732">Signal</keyword>
<evidence type="ECO:0008006" key="4">
    <source>
        <dbReference type="Google" id="ProtNLM"/>
    </source>
</evidence>
<feature type="compositionally biased region" description="Basic and acidic residues" evidence="1">
    <location>
        <begin position="354"/>
        <end position="365"/>
    </location>
</feature>
<organism evidence="3">
    <name type="scientific">Alexandrium monilatum</name>
    <dbReference type="NCBI Taxonomy" id="311494"/>
    <lineage>
        <taxon>Eukaryota</taxon>
        <taxon>Sar</taxon>
        <taxon>Alveolata</taxon>
        <taxon>Dinophyceae</taxon>
        <taxon>Gonyaulacales</taxon>
        <taxon>Pyrocystaceae</taxon>
        <taxon>Alexandrium</taxon>
    </lineage>
</organism>
<feature type="compositionally biased region" description="Polar residues" evidence="1">
    <location>
        <begin position="488"/>
        <end position="500"/>
    </location>
</feature>
<gene>
    <name evidence="3" type="ORF">AMON00008_LOCUS26849</name>
</gene>
<dbReference type="AlphaFoldDB" id="A0A7S4VQ11"/>
<feature type="compositionally biased region" description="Low complexity" evidence="1">
    <location>
        <begin position="402"/>
        <end position="435"/>
    </location>
</feature>
<feature type="compositionally biased region" description="Low complexity" evidence="1">
    <location>
        <begin position="591"/>
        <end position="609"/>
    </location>
</feature>
<feature type="region of interest" description="Disordered" evidence="1">
    <location>
        <begin position="253"/>
        <end position="609"/>
    </location>
</feature>
<feature type="compositionally biased region" description="Low complexity" evidence="1">
    <location>
        <begin position="524"/>
        <end position="554"/>
    </location>
</feature>
<feature type="signal peptide" evidence="2">
    <location>
        <begin position="1"/>
        <end position="27"/>
    </location>
</feature>
<dbReference type="EMBL" id="HBNR01038823">
    <property type="protein sequence ID" value="CAE4596404.1"/>
    <property type="molecule type" value="Transcribed_RNA"/>
</dbReference>
<feature type="compositionally biased region" description="Low complexity" evidence="1">
    <location>
        <begin position="462"/>
        <end position="474"/>
    </location>
</feature>
<sequence length="609" mass="65074">MAPAPPMAPSILRTFVIALCLWPCALARENGPDAGQCGGEVPSTWSQRIKSQSLMQVRVRTAAGIGQSVGSVASRRPQEGLGEEDEDYVTDQDNSLEEYSEAGEAGADEGSHHARMRRASQAEARTVTSDFMPLRTPQGNDTSRTCVTRMDSRASHWAYTTSPPGTPCFFGVDVRDEGSHCIMEDGEYGSYGWCWTATDRSSFGSCSEDCPLPGPDGVLDKKLDRIQKELDMTREAVANLAGMLSRALVRRRGWGRRQAAANTSKAATNTSKAPQPAKKAATNTSKAPQPAEKAATNTSKAPQPAKKVATNTSKAPRPAKKEPARKKPTTTTTAATSATASAPKGRRHSNTSTSERHQPSKEPSHKKSTTATSPTTSVPKHRRNSHPSTPKPDGPDEEPARNTSEATTSTTTESAGNSSQTTTSTTTEARMPTTTRSHRHKSKGRRDSTPSTPEPARNSPQTTTNTTTRMPTTTRSHHHKSKGRPDSTPGTSEPAHNSSQTTTNMTARMPTTTRSHDHKPKGWPDSTPGTPGSTPSTSEPADSSTWTTASTSTSMPNIAGSQDHAPSDPWNPTSNIAEALYPTEEPADKSWAPPAATAGAWWDTTGAWN</sequence>
<reference evidence="3" key="1">
    <citation type="submission" date="2021-01" db="EMBL/GenBank/DDBJ databases">
        <authorList>
            <person name="Corre E."/>
            <person name="Pelletier E."/>
            <person name="Niang G."/>
            <person name="Scheremetjew M."/>
            <person name="Finn R."/>
            <person name="Kale V."/>
            <person name="Holt S."/>
            <person name="Cochrane G."/>
            <person name="Meng A."/>
            <person name="Brown T."/>
            <person name="Cohen L."/>
        </authorList>
    </citation>
    <scope>NUCLEOTIDE SEQUENCE</scope>
    <source>
        <strain evidence="3">CCMP3105</strain>
    </source>
</reference>
<feature type="chain" id="PRO_5030767524" description="Fibronectin type-II domain-containing protein" evidence="2">
    <location>
        <begin position="28"/>
        <end position="609"/>
    </location>
</feature>
<feature type="compositionally biased region" description="Low complexity" evidence="1">
    <location>
        <begin position="369"/>
        <end position="378"/>
    </location>
</feature>
<proteinExistence type="predicted"/>
<accession>A0A7S4VQ11</accession>
<evidence type="ECO:0000313" key="3">
    <source>
        <dbReference type="EMBL" id="CAE4596404.1"/>
    </source>
</evidence>
<evidence type="ECO:0000256" key="2">
    <source>
        <dbReference type="SAM" id="SignalP"/>
    </source>
</evidence>
<feature type="compositionally biased region" description="Acidic residues" evidence="1">
    <location>
        <begin position="81"/>
        <end position="101"/>
    </location>
</feature>
<evidence type="ECO:0000256" key="1">
    <source>
        <dbReference type="SAM" id="MobiDB-lite"/>
    </source>
</evidence>
<protein>
    <recommendedName>
        <fullName evidence="4">Fibronectin type-II domain-containing protein</fullName>
    </recommendedName>
</protein>